<name>A0A1H3NQE1_9BACI</name>
<reference evidence="2" key="1">
    <citation type="submission" date="2016-10" db="EMBL/GenBank/DDBJ databases">
        <authorList>
            <person name="Varghese N."/>
            <person name="Submissions S."/>
        </authorList>
    </citation>
    <scope>NUCLEOTIDE SEQUENCE [LARGE SCALE GENOMIC DNA]</scope>
    <source>
        <strain evidence="2">SP</strain>
    </source>
</reference>
<organism evidence="1 2">
    <name type="scientific">Evansella caseinilytica</name>
    <dbReference type="NCBI Taxonomy" id="1503961"/>
    <lineage>
        <taxon>Bacteria</taxon>
        <taxon>Bacillati</taxon>
        <taxon>Bacillota</taxon>
        <taxon>Bacilli</taxon>
        <taxon>Bacillales</taxon>
        <taxon>Bacillaceae</taxon>
        <taxon>Evansella</taxon>
    </lineage>
</organism>
<dbReference type="EMBL" id="FNPI01000004">
    <property type="protein sequence ID" value="SDY91064.1"/>
    <property type="molecule type" value="Genomic_DNA"/>
</dbReference>
<dbReference type="STRING" id="1503961.SAMN05421736_104163"/>
<accession>A0A1H3NQE1</accession>
<dbReference type="AlphaFoldDB" id="A0A1H3NQE1"/>
<keyword evidence="2" id="KW-1185">Reference proteome</keyword>
<protein>
    <submittedName>
        <fullName evidence="1">Uncharacterized protein</fullName>
    </submittedName>
</protein>
<evidence type="ECO:0000313" key="2">
    <source>
        <dbReference type="Proteomes" id="UP000198935"/>
    </source>
</evidence>
<evidence type="ECO:0000313" key="1">
    <source>
        <dbReference type="EMBL" id="SDY91064.1"/>
    </source>
</evidence>
<sequence length="67" mass="8074">MPVDLKHFILSLLLKVVFKRRTQQRQARRSAAVASSDEIHRRCILDFLNILLKKYLTFLRSFVVYYF</sequence>
<gene>
    <name evidence="1" type="ORF">SAMN05421736_104163</name>
</gene>
<dbReference type="Proteomes" id="UP000198935">
    <property type="component" value="Unassembled WGS sequence"/>
</dbReference>
<proteinExistence type="predicted"/>